<name>A0ABP7U418_9SPHN</name>
<protein>
    <recommendedName>
        <fullName evidence="1">DUF6538 domain-containing protein</fullName>
    </recommendedName>
</protein>
<comment type="caution">
    <text evidence="2">The sequence shown here is derived from an EMBL/GenBank/DDBJ whole genome shotgun (WGS) entry which is preliminary data.</text>
</comment>
<dbReference type="Proteomes" id="UP001424459">
    <property type="component" value="Unassembled WGS sequence"/>
</dbReference>
<sequence length="214" mass="24325">MCTYLDQVRSTYYFRRAVPDELQRYLLTERGNPRSEFKISLRTKVREDAKRLLPDYVRMTDRLFDEARAQLMATVPSSDASVSAPLDGEWLGEFATEEAEFIARRTAEREARRLARRELRLQLREKLAGTTAEIDPRDAVIADLVREQRERADAAEARLKAVEAVRGASDVPGPPPLAKRSTVALWLDGEIVDGWAAERKPSQKGIDTHRSTAR</sequence>
<dbReference type="Pfam" id="PF20172">
    <property type="entry name" value="DUF6538"/>
    <property type="match status" value="1"/>
</dbReference>
<dbReference type="EMBL" id="BAABBR010000001">
    <property type="protein sequence ID" value="GAA4035759.1"/>
    <property type="molecule type" value="Genomic_DNA"/>
</dbReference>
<dbReference type="RefSeq" id="WP_344696440.1">
    <property type="nucleotide sequence ID" value="NZ_BAABBR010000001.1"/>
</dbReference>
<dbReference type="InterPro" id="IPR046668">
    <property type="entry name" value="DUF6538"/>
</dbReference>
<accession>A0ABP7U418</accession>
<evidence type="ECO:0000313" key="3">
    <source>
        <dbReference type="Proteomes" id="UP001424459"/>
    </source>
</evidence>
<evidence type="ECO:0000313" key="2">
    <source>
        <dbReference type="EMBL" id="GAA4035759.1"/>
    </source>
</evidence>
<gene>
    <name evidence="2" type="ORF">GCM10022281_15240</name>
</gene>
<feature type="domain" description="DUF6538" evidence="1">
    <location>
        <begin position="4"/>
        <end position="68"/>
    </location>
</feature>
<reference evidence="3" key="1">
    <citation type="journal article" date="2019" name="Int. J. Syst. Evol. Microbiol.">
        <title>The Global Catalogue of Microorganisms (GCM) 10K type strain sequencing project: providing services to taxonomists for standard genome sequencing and annotation.</title>
        <authorList>
            <consortium name="The Broad Institute Genomics Platform"/>
            <consortium name="The Broad Institute Genome Sequencing Center for Infectious Disease"/>
            <person name="Wu L."/>
            <person name="Ma J."/>
        </authorList>
    </citation>
    <scope>NUCLEOTIDE SEQUENCE [LARGE SCALE GENOMIC DNA]</scope>
    <source>
        <strain evidence="3">JCM 17564</strain>
    </source>
</reference>
<organism evidence="2 3">
    <name type="scientific">Sphingomonas rosea</name>
    <dbReference type="NCBI Taxonomy" id="335605"/>
    <lineage>
        <taxon>Bacteria</taxon>
        <taxon>Pseudomonadati</taxon>
        <taxon>Pseudomonadota</taxon>
        <taxon>Alphaproteobacteria</taxon>
        <taxon>Sphingomonadales</taxon>
        <taxon>Sphingomonadaceae</taxon>
        <taxon>Sphingomonas</taxon>
    </lineage>
</organism>
<proteinExistence type="predicted"/>
<keyword evidence="3" id="KW-1185">Reference proteome</keyword>
<evidence type="ECO:0000259" key="1">
    <source>
        <dbReference type="Pfam" id="PF20172"/>
    </source>
</evidence>